<feature type="compositionally biased region" description="Polar residues" evidence="1">
    <location>
        <begin position="88"/>
        <end position="109"/>
    </location>
</feature>
<evidence type="ECO:0000313" key="2">
    <source>
        <dbReference type="EMBL" id="RZR72713.1"/>
    </source>
</evidence>
<dbReference type="Proteomes" id="UP000290560">
    <property type="component" value="Unassembled WGS sequence"/>
</dbReference>
<sequence>MATKVESKNYLPGYHSMQDIKEDAPSSWSSYYKDKKFSDHLYNTYMSRMTNGHLEHDKEKIKQMMLEHEAIFRKQVKILIYGMARSSGTGRSHFSVTREGSTQSDQNPLDNGVLRKDTKAPEHKPQKKRTFDLQLPADVYIDIEDTDGAGQMSTVESSHSASIFKNRNCSLYENDVELTLGSAHTEEHQISNSPTQVGISACSAVDLNKPTTEICCASPANSASVPEFSLKSHSKRNQGYHPSTKSKTSFVERRDKQQATSDLLYADGHTKSEWPVFNREPGNVSIS</sequence>
<proteinExistence type="predicted"/>
<name>A0A445MER6_ENSVE</name>
<dbReference type="AlphaFoldDB" id="A0A445MER6"/>
<feature type="region of interest" description="Disordered" evidence="1">
    <location>
        <begin position="228"/>
        <end position="287"/>
    </location>
</feature>
<dbReference type="PANTHER" id="PTHR33167:SF4">
    <property type="entry name" value="TRANSCRIPTION FACTOR, PUTATIVE (DUF863)-RELATED"/>
    <property type="match status" value="1"/>
</dbReference>
<feature type="compositionally biased region" description="Polar residues" evidence="1">
    <location>
        <begin position="240"/>
        <end position="249"/>
    </location>
</feature>
<feature type="region of interest" description="Disordered" evidence="1">
    <location>
        <begin position="88"/>
        <end position="131"/>
    </location>
</feature>
<accession>A0A445MER6</accession>
<protein>
    <submittedName>
        <fullName evidence="2">Uncharacterized protein</fullName>
    </submittedName>
</protein>
<reference evidence="2" key="1">
    <citation type="journal article" date="2018" name="Data Brief">
        <title>Genome sequence data from 17 accessions of Ensete ventricosum, a staple food crop for millions in Ethiopia.</title>
        <authorList>
            <person name="Yemataw Z."/>
            <person name="Muzemil S."/>
            <person name="Ambachew D."/>
            <person name="Tripathi L."/>
            <person name="Tesfaye K."/>
            <person name="Chala A."/>
            <person name="Farbos A."/>
            <person name="O'Neill P."/>
            <person name="Moore K."/>
            <person name="Grant M."/>
            <person name="Studholme D.J."/>
        </authorList>
    </citation>
    <scope>NUCLEOTIDE SEQUENCE [LARGE SCALE GENOMIC DNA]</scope>
    <source>
        <tissue evidence="2">Leaf</tissue>
    </source>
</reference>
<gene>
    <name evidence="2" type="ORF">BHM03_00016064</name>
</gene>
<dbReference type="InterPro" id="IPR008581">
    <property type="entry name" value="DUF863_pln"/>
</dbReference>
<dbReference type="PANTHER" id="PTHR33167">
    <property type="entry name" value="TRANSCRIPTION FACTOR, PUTATIVE (DUF863)-RELATED"/>
    <property type="match status" value="1"/>
</dbReference>
<evidence type="ECO:0000256" key="1">
    <source>
        <dbReference type="SAM" id="MobiDB-lite"/>
    </source>
</evidence>
<dbReference type="Pfam" id="PF05904">
    <property type="entry name" value="DUF863"/>
    <property type="match status" value="1"/>
</dbReference>
<feature type="compositionally biased region" description="Basic and acidic residues" evidence="1">
    <location>
        <begin position="113"/>
        <end position="124"/>
    </location>
</feature>
<dbReference type="EMBL" id="KV875742">
    <property type="protein sequence ID" value="RZR72713.1"/>
    <property type="molecule type" value="Genomic_DNA"/>
</dbReference>
<organism evidence="2">
    <name type="scientific">Ensete ventricosum</name>
    <name type="common">Abyssinian banana</name>
    <name type="synonym">Musa ensete</name>
    <dbReference type="NCBI Taxonomy" id="4639"/>
    <lineage>
        <taxon>Eukaryota</taxon>
        <taxon>Viridiplantae</taxon>
        <taxon>Streptophyta</taxon>
        <taxon>Embryophyta</taxon>
        <taxon>Tracheophyta</taxon>
        <taxon>Spermatophyta</taxon>
        <taxon>Magnoliopsida</taxon>
        <taxon>Liliopsida</taxon>
        <taxon>Zingiberales</taxon>
        <taxon>Musaceae</taxon>
        <taxon>Ensete</taxon>
    </lineage>
</organism>